<protein>
    <recommendedName>
        <fullName evidence="3">Zinc finger BED domain-containing protein 4</fullName>
    </recommendedName>
</protein>
<evidence type="ECO:0000313" key="1">
    <source>
        <dbReference type="EMBL" id="KAK7896159.1"/>
    </source>
</evidence>
<dbReference type="InterPro" id="IPR052035">
    <property type="entry name" value="ZnF_BED_domain_contain"/>
</dbReference>
<evidence type="ECO:0000313" key="2">
    <source>
        <dbReference type="Proteomes" id="UP001460270"/>
    </source>
</evidence>
<evidence type="ECO:0008006" key="3">
    <source>
        <dbReference type="Google" id="ProtNLM"/>
    </source>
</evidence>
<dbReference type="EMBL" id="JBBPFD010000015">
    <property type="protein sequence ID" value="KAK7896159.1"/>
    <property type="molecule type" value="Genomic_DNA"/>
</dbReference>
<dbReference type="Proteomes" id="UP001460270">
    <property type="component" value="Unassembled WGS sequence"/>
</dbReference>
<organism evidence="1 2">
    <name type="scientific">Mugilogobius chulae</name>
    <name type="common">yellowstripe goby</name>
    <dbReference type="NCBI Taxonomy" id="88201"/>
    <lineage>
        <taxon>Eukaryota</taxon>
        <taxon>Metazoa</taxon>
        <taxon>Chordata</taxon>
        <taxon>Craniata</taxon>
        <taxon>Vertebrata</taxon>
        <taxon>Euteleostomi</taxon>
        <taxon>Actinopterygii</taxon>
        <taxon>Neopterygii</taxon>
        <taxon>Teleostei</taxon>
        <taxon>Neoteleostei</taxon>
        <taxon>Acanthomorphata</taxon>
        <taxon>Gobiaria</taxon>
        <taxon>Gobiiformes</taxon>
        <taxon>Gobioidei</taxon>
        <taxon>Gobiidae</taxon>
        <taxon>Gobionellinae</taxon>
        <taxon>Mugilogobius</taxon>
    </lineage>
</organism>
<sequence length="439" mass="50569">MLALDLQPSTIMENAGLNRLLEYLQPQYSLPPSSYFTSTAIPDMYERVKDVVLTHLKEAEGGVVHFTTSIWVSSQTREYLTLNAHWASYESRVKPQGQDFHCSALLSVSQIDCDTDMQDIPKQLEYLWDTWITSSGLKRGFIVTDNNTIRNTLEDHGHATMQCFGHTIDLIVNEAIKSQRMVQNLLSIARKICERVHRSAKAKEKLTELQRVHELPENQLIQDVPSKWRTSFLMLERMVEQRKAIDELSIECSFREIISCDQWEVMLSICNALKPFEVASREMVTRTATLGQVIPLIHILSRKIDLLFDETVGIDNMLKSLKEAMVSRMSSMLQDPRYIWATLLDPRYKTSLFTEEEAECWKQDLIRELDSDCTTSDDAKSQLANGCDESYLASNSKKDNIWSLINDVRQNKHEEKPKSTELAVLEYLEEEILDQNCLF</sequence>
<dbReference type="AlphaFoldDB" id="A0AAW0NFG9"/>
<comment type="caution">
    <text evidence="1">The sequence shown here is derived from an EMBL/GenBank/DDBJ whole genome shotgun (WGS) entry which is preliminary data.</text>
</comment>
<dbReference type="PANTHER" id="PTHR46481:SF4">
    <property type="entry name" value="ZINC FINGER BED DOMAIN-CONTAINING PROTEIN 4"/>
    <property type="match status" value="1"/>
</dbReference>
<dbReference type="PANTHER" id="PTHR46481">
    <property type="entry name" value="ZINC FINGER BED DOMAIN-CONTAINING PROTEIN 4"/>
    <property type="match status" value="1"/>
</dbReference>
<proteinExistence type="predicted"/>
<dbReference type="SUPFAM" id="SSF53098">
    <property type="entry name" value="Ribonuclease H-like"/>
    <property type="match status" value="1"/>
</dbReference>
<gene>
    <name evidence="1" type="ORF">WMY93_021484</name>
</gene>
<name>A0AAW0NFG9_9GOBI</name>
<keyword evidence="2" id="KW-1185">Reference proteome</keyword>
<accession>A0AAW0NFG9</accession>
<dbReference type="InterPro" id="IPR012337">
    <property type="entry name" value="RNaseH-like_sf"/>
</dbReference>
<reference evidence="2" key="1">
    <citation type="submission" date="2024-04" db="EMBL/GenBank/DDBJ databases">
        <title>Salinicola lusitanus LLJ914,a marine bacterium isolated from the Okinawa Trough.</title>
        <authorList>
            <person name="Li J."/>
        </authorList>
    </citation>
    <scope>NUCLEOTIDE SEQUENCE [LARGE SCALE GENOMIC DNA]</scope>
</reference>